<dbReference type="RefSeq" id="WP_010416513.1">
    <property type="nucleotide sequence ID" value="NZ_MCRM02000007.1"/>
</dbReference>
<dbReference type="NCBIfam" id="TIGR01128">
    <property type="entry name" value="holA"/>
    <property type="match status" value="1"/>
</dbReference>
<dbReference type="Proteomes" id="UP000094669">
    <property type="component" value="Unassembled WGS sequence"/>
</dbReference>
<gene>
    <name evidence="5" type="ORF">BES34_008600</name>
</gene>
<keyword evidence="6" id="KW-1185">Reference proteome</keyword>
<dbReference type="PANTHER" id="PTHR34388">
    <property type="entry name" value="DNA POLYMERASE III SUBUNIT DELTA"/>
    <property type="match status" value="1"/>
</dbReference>
<evidence type="ECO:0000313" key="5">
    <source>
        <dbReference type="EMBL" id="PNV75310.1"/>
    </source>
</evidence>
<proteinExistence type="predicted"/>
<evidence type="ECO:0000256" key="1">
    <source>
        <dbReference type="ARBA" id="ARBA00022679"/>
    </source>
</evidence>
<evidence type="ECO:0000256" key="3">
    <source>
        <dbReference type="ARBA" id="ARBA00022705"/>
    </source>
</evidence>
<evidence type="ECO:0000313" key="6">
    <source>
        <dbReference type="Proteomes" id="UP000094669"/>
    </source>
</evidence>
<sequence length="369" mass="43120">MVSGTRESSAPSYENLLDFLHKAKGGIEKLPQVLFVVSEDSYEFGLVSDLYREAFRKSGDAFEVVVFVSEPGDLEAFQNEAMNLDMFAARKLFVIKSGTDFFKPLLGKGKSKLGTRTRFSSLPESVKVLVHYDHWDISKELISLFGSETKYFKSGKIYPDKRREAVLRASKEADVKLDDQAEEEFILRVNPSAGSYLKNLEKMKLYLGKKSFKLEDLKEVLFQSSEFSAPEVLDFFFERDSLRFAKEFSKFRIGKDSLLLFLSLLKDHTDKLRKFKVISRFYDTVLSEKEQSDLLEMQNYSPGRKSHMFRRLRKENSLFSDKDLLKLYDFIIDINRKIKTGAEKEDTIYYFLRRVENFFRRQDRTIQTR</sequence>
<dbReference type="InterPro" id="IPR027417">
    <property type="entry name" value="P-loop_NTPase"/>
</dbReference>
<dbReference type="Gene3D" id="3.40.50.300">
    <property type="entry name" value="P-loop containing nucleotide triphosphate hydrolases"/>
    <property type="match status" value="1"/>
</dbReference>
<dbReference type="EMBL" id="MCRM02000007">
    <property type="protein sequence ID" value="PNV75310.1"/>
    <property type="molecule type" value="Genomic_DNA"/>
</dbReference>
<accession>A0ABX4YJ50</accession>
<reference evidence="5" key="1">
    <citation type="submission" date="2018-01" db="EMBL/GenBank/DDBJ databases">
        <title>Genomic characterization of Leptospira inadai serogroup Lyme isolated from captured rat in Brazil and comparative analysis with human reference strain.</title>
        <authorList>
            <person name="Moreno L.Z."/>
            <person name="Loureiro A.P."/>
            <person name="Miraglia F."/>
            <person name="Kremer F.S."/>
            <person name="Eslabao M.R."/>
            <person name="Dellagostin O.A."/>
            <person name="Lilenbaum W."/>
            <person name="Moreno A.M."/>
        </authorList>
    </citation>
    <scope>NUCLEOTIDE SEQUENCE [LARGE SCALE GENOMIC DNA]</scope>
    <source>
        <strain evidence="5">M34/99</strain>
    </source>
</reference>
<keyword evidence="4" id="KW-0239">DNA-directed DNA polymerase</keyword>
<keyword evidence="2" id="KW-0548">Nucleotidyltransferase</keyword>
<dbReference type="InterPro" id="IPR005790">
    <property type="entry name" value="DNA_polIII_delta"/>
</dbReference>
<dbReference type="PANTHER" id="PTHR34388:SF1">
    <property type="entry name" value="DNA POLYMERASE III SUBUNIT DELTA"/>
    <property type="match status" value="1"/>
</dbReference>
<evidence type="ECO:0000256" key="2">
    <source>
        <dbReference type="ARBA" id="ARBA00022695"/>
    </source>
</evidence>
<organism evidence="5 6">
    <name type="scientific">Leptospira inadai serovar Lyme</name>
    <dbReference type="NCBI Taxonomy" id="293084"/>
    <lineage>
        <taxon>Bacteria</taxon>
        <taxon>Pseudomonadati</taxon>
        <taxon>Spirochaetota</taxon>
        <taxon>Spirochaetia</taxon>
        <taxon>Leptospirales</taxon>
        <taxon>Leptospiraceae</taxon>
        <taxon>Leptospira</taxon>
    </lineage>
</organism>
<keyword evidence="3" id="KW-0235">DNA replication</keyword>
<comment type="caution">
    <text evidence="5">The sequence shown here is derived from an EMBL/GenBank/DDBJ whole genome shotgun (WGS) entry which is preliminary data.</text>
</comment>
<name>A0ABX4YJ50_9LEPT</name>
<keyword evidence="1" id="KW-0808">Transferase</keyword>
<evidence type="ECO:0000256" key="4">
    <source>
        <dbReference type="ARBA" id="ARBA00022932"/>
    </source>
</evidence>
<protein>
    <submittedName>
        <fullName evidence="5">DNA polymerase III subunit delta</fullName>
    </submittedName>
</protein>